<dbReference type="InterPro" id="IPR053998">
    <property type="entry name" value="ACDH-11_C"/>
</dbReference>
<evidence type="ECO:0000259" key="4">
    <source>
        <dbReference type="Pfam" id="PF00441"/>
    </source>
</evidence>
<keyword evidence="7" id="KW-1185">Reference proteome</keyword>
<keyword evidence="2" id="KW-0285">Flavoprotein</keyword>
<comment type="caution">
    <text evidence="6">The sequence shown here is derived from an EMBL/GenBank/DDBJ whole genome shotgun (WGS) entry which is preliminary data.</text>
</comment>
<accession>A0A433Q752</accession>
<dbReference type="Proteomes" id="UP000274822">
    <property type="component" value="Unassembled WGS sequence"/>
</dbReference>
<evidence type="ECO:0000259" key="5">
    <source>
        <dbReference type="Pfam" id="PF22217"/>
    </source>
</evidence>
<dbReference type="GO" id="GO:0003995">
    <property type="term" value="F:acyl-CoA dehydrogenase activity"/>
    <property type="evidence" value="ECO:0007669"/>
    <property type="project" value="TreeGrafter"/>
</dbReference>
<evidence type="ECO:0000256" key="1">
    <source>
        <dbReference type="ARBA" id="ARBA00009347"/>
    </source>
</evidence>
<protein>
    <submittedName>
        <fullName evidence="6">Acyl-CoA dehydrogenase/oxidase C-terminal</fullName>
    </submittedName>
</protein>
<feature type="domain" description="Acyl-CoA dehydrogenase 11-like C-terminal" evidence="5">
    <location>
        <begin position="228"/>
        <end position="347"/>
    </location>
</feature>
<organism evidence="6 7">
    <name type="scientific">Jimgerdemannia flammicorona</name>
    <dbReference type="NCBI Taxonomy" id="994334"/>
    <lineage>
        <taxon>Eukaryota</taxon>
        <taxon>Fungi</taxon>
        <taxon>Fungi incertae sedis</taxon>
        <taxon>Mucoromycota</taxon>
        <taxon>Mucoromycotina</taxon>
        <taxon>Endogonomycetes</taxon>
        <taxon>Endogonales</taxon>
        <taxon>Endogonaceae</taxon>
        <taxon>Jimgerdemannia</taxon>
    </lineage>
</organism>
<dbReference type="Gene3D" id="1.20.140.10">
    <property type="entry name" value="Butyryl-CoA Dehydrogenase, subunit A, domain 3"/>
    <property type="match status" value="1"/>
</dbReference>
<reference evidence="6 7" key="1">
    <citation type="journal article" date="2018" name="New Phytol.">
        <title>Phylogenomics of Endogonaceae and evolution of mycorrhizas within Mucoromycota.</title>
        <authorList>
            <person name="Chang Y."/>
            <person name="Desiro A."/>
            <person name="Na H."/>
            <person name="Sandor L."/>
            <person name="Lipzen A."/>
            <person name="Clum A."/>
            <person name="Barry K."/>
            <person name="Grigoriev I.V."/>
            <person name="Martin F.M."/>
            <person name="Stajich J.E."/>
            <person name="Smith M.E."/>
            <person name="Bonito G."/>
            <person name="Spatafora J.W."/>
        </authorList>
    </citation>
    <scope>NUCLEOTIDE SEQUENCE [LARGE SCALE GENOMIC DNA]</scope>
    <source>
        <strain evidence="6 7">AD002</strain>
    </source>
</reference>
<name>A0A433Q752_9FUNG</name>
<dbReference type="InterPro" id="IPR052904">
    <property type="entry name" value="Acyl-CoA_dehydrogenase-like"/>
</dbReference>
<dbReference type="Pfam" id="PF00441">
    <property type="entry name" value="Acyl-CoA_dh_1"/>
    <property type="match status" value="1"/>
</dbReference>
<gene>
    <name evidence="6" type="ORF">BC938DRAFT_471940</name>
</gene>
<dbReference type="PANTHER" id="PTHR42707:SF2">
    <property type="entry name" value="ACD11 DEHYDROGENASE"/>
    <property type="match status" value="1"/>
</dbReference>
<evidence type="ECO:0000313" key="7">
    <source>
        <dbReference type="Proteomes" id="UP000274822"/>
    </source>
</evidence>
<evidence type="ECO:0000256" key="2">
    <source>
        <dbReference type="ARBA" id="ARBA00022630"/>
    </source>
</evidence>
<dbReference type="SUPFAM" id="SSF47203">
    <property type="entry name" value="Acyl-CoA dehydrogenase C-terminal domain-like"/>
    <property type="match status" value="1"/>
</dbReference>
<evidence type="ECO:0000313" key="6">
    <source>
        <dbReference type="EMBL" id="RUS25581.1"/>
    </source>
</evidence>
<feature type="domain" description="Acyl-CoA dehydrogenase/oxidase C-terminal" evidence="4">
    <location>
        <begin position="44"/>
        <end position="220"/>
    </location>
</feature>
<dbReference type="AlphaFoldDB" id="A0A433Q752"/>
<dbReference type="SUPFAM" id="SSF56645">
    <property type="entry name" value="Acyl-CoA dehydrogenase NM domain-like"/>
    <property type="match status" value="1"/>
</dbReference>
<comment type="similarity">
    <text evidence="1">Belongs to the acyl-CoA dehydrogenase family.</text>
</comment>
<proteinExistence type="inferred from homology"/>
<sequence length="353" mass="38284">MRGLDGKLNGVRVHRLKDKYGTRGLPTAELELEDMRGTLIGNLGRGVPSIASILNITRIYSALGGITGLRRSLALAKEYAKKRVAFNKPLRDLPLHIVTLAELELTLRATTQLFFYEVQLLGRTECTALGVKGQEHDATMLRFVTPVVKAYSAKAAVHAIGEAMEALGGQVREVVLGAIWKHIYDGYMEDVGIARQLRDAQVNTIWEGTTNVLALDVLRVLRETKCGVLAVFKETVHQKLQPAAAHPTLHTAAAHVRTALDDIESYIYSIRHQEVMEAGARGLTFAVARALAGALLVEHAAWAAEAGEPGAEVDVAVAERWCAGGKLIEGLVVREPESIAQDVAMVYGSDAKL</sequence>
<dbReference type="Pfam" id="PF22217">
    <property type="entry name" value="ACDH-11_C"/>
    <property type="match status" value="1"/>
</dbReference>
<dbReference type="InterPro" id="IPR009075">
    <property type="entry name" value="AcylCo_DH/oxidase_C"/>
</dbReference>
<dbReference type="PANTHER" id="PTHR42707">
    <property type="entry name" value="ACYL-COA DEHYDROGENASE"/>
    <property type="match status" value="1"/>
</dbReference>
<dbReference type="InterPro" id="IPR009100">
    <property type="entry name" value="AcylCoA_DH/oxidase_NM_dom_sf"/>
</dbReference>
<keyword evidence="3" id="KW-0274">FAD</keyword>
<evidence type="ECO:0000256" key="3">
    <source>
        <dbReference type="ARBA" id="ARBA00022827"/>
    </source>
</evidence>
<dbReference type="EMBL" id="RBNJ01012622">
    <property type="protein sequence ID" value="RUS25581.1"/>
    <property type="molecule type" value="Genomic_DNA"/>
</dbReference>
<dbReference type="InterPro" id="IPR036250">
    <property type="entry name" value="AcylCo_DH-like_C"/>
</dbReference>
<dbReference type="Gene3D" id="2.40.110.20">
    <property type="match status" value="1"/>
</dbReference>